<dbReference type="NCBIfam" id="TIGR00231">
    <property type="entry name" value="small_GTP"/>
    <property type="match status" value="1"/>
</dbReference>
<dbReference type="PROSITE" id="PS51419">
    <property type="entry name" value="RAB"/>
    <property type="match status" value="1"/>
</dbReference>
<name>A0ABR2IJ55_9EUKA</name>
<dbReference type="SUPFAM" id="SSF52540">
    <property type="entry name" value="P-loop containing nucleoside triphosphate hydrolases"/>
    <property type="match status" value="1"/>
</dbReference>
<dbReference type="Pfam" id="PF00071">
    <property type="entry name" value="Ras"/>
    <property type="match status" value="1"/>
</dbReference>
<sequence>MNVSKKKTPEFKIILVGDAAVGKTSIIMRFQHDIFMEDYQNTITASYFTKMIETERGPANLNIWDTAGQEKYKSLVPMYSKGAAAAIIVFDASEKDSFEVAQTWIQQVKHDAPEDCQVFVVGNKIDKLQDGQLPQEQSEEIKNYCNKYNCRLKYVSALSGSGINSLFQDVAHSIPSVRFQSTTEAINVSNDNNNNNKQSCC</sequence>
<proteinExistence type="predicted"/>
<gene>
    <name evidence="2" type="ORF">M9Y10_011342</name>
</gene>
<dbReference type="PROSITE" id="PS51421">
    <property type="entry name" value="RAS"/>
    <property type="match status" value="1"/>
</dbReference>
<dbReference type="SMART" id="SM00175">
    <property type="entry name" value="RAB"/>
    <property type="match status" value="1"/>
</dbReference>
<dbReference type="PRINTS" id="PR00449">
    <property type="entry name" value="RASTRNSFRMNG"/>
</dbReference>
<dbReference type="Proteomes" id="UP001470230">
    <property type="component" value="Unassembled WGS sequence"/>
</dbReference>
<comment type="caution">
    <text evidence="2">The sequence shown here is derived from an EMBL/GenBank/DDBJ whole genome shotgun (WGS) entry which is preliminary data.</text>
</comment>
<evidence type="ECO:0000256" key="1">
    <source>
        <dbReference type="ARBA" id="ARBA00022741"/>
    </source>
</evidence>
<dbReference type="InterPro" id="IPR001806">
    <property type="entry name" value="Small_GTPase"/>
</dbReference>
<dbReference type="Gene3D" id="3.40.50.300">
    <property type="entry name" value="P-loop containing nucleotide triphosphate hydrolases"/>
    <property type="match status" value="1"/>
</dbReference>
<keyword evidence="1" id="KW-0547">Nucleotide-binding</keyword>
<dbReference type="InterPro" id="IPR027417">
    <property type="entry name" value="P-loop_NTPase"/>
</dbReference>
<dbReference type="PANTHER" id="PTHR47978">
    <property type="match status" value="1"/>
</dbReference>
<organism evidence="2 3">
    <name type="scientific">Tritrichomonas musculus</name>
    <dbReference type="NCBI Taxonomy" id="1915356"/>
    <lineage>
        <taxon>Eukaryota</taxon>
        <taxon>Metamonada</taxon>
        <taxon>Parabasalia</taxon>
        <taxon>Tritrichomonadida</taxon>
        <taxon>Tritrichomonadidae</taxon>
        <taxon>Tritrichomonas</taxon>
    </lineage>
</organism>
<dbReference type="CDD" id="cd00154">
    <property type="entry name" value="Rab"/>
    <property type="match status" value="1"/>
</dbReference>
<dbReference type="EMBL" id="JAPFFF010000017">
    <property type="protein sequence ID" value="KAK8863654.1"/>
    <property type="molecule type" value="Genomic_DNA"/>
</dbReference>
<keyword evidence="3" id="KW-1185">Reference proteome</keyword>
<accession>A0ABR2IJ55</accession>
<evidence type="ECO:0000313" key="2">
    <source>
        <dbReference type="EMBL" id="KAK8863654.1"/>
    </source>
</evidence>
<dbReference type="SMART" id="SM00174">
    <property type="entry name" value="RHO"/>
    <property type="match status" value="1"/>
</dbReference>
<protein>
    <submittedName>
        <fullName evidence="2">Uncharacterized protein</fullName>
    </submittedName>
</protein>
<dbReference type="PROSITE" id="PS51420">
    <property type="entry name" value="RHO"/>
    <property type="match status" value="1"/>
</dbReference>
<evidence type="ECO:0000313" key="3">
    <source>
        <dbReference type="Proteomes" id="UP001470230"/>
    </source>
</evidence>
<dbReference type="SMART" id="SM00176">
    <property type="entry name" value="RAN"/>
    <property type="match status" value="1"/>
</dbReference>
<reference evidence="2 3" key="1">
    <citation type="submission" date="2024-04" db="EMBL/GenBank/DDBJ databases">
        <title>Tritrichomonas musculus Genome.</title>
        <authorList>
            <person name="Alves-Ferreira E."/>
            <person name="Grigg M."/>
            <person name="Lorenzi H."/>
            <person name="Galac M."/>
        </authorList>
    </citation>
    <scope>NUCLEOTIDE SEQUENCE [LARGE SCALE GENOMIC DNA]</scope>
    <source>
        <strain evidence="2 3">EAF2021</strain>
    </source>
</reference>
<dbReference type="InterPro" id="IPR005225">
    <property type="entry name" value="Small_GTP-bd"/>
</dbReference>
<dbReference type="SMART" id="SM00173">
    <property type="entry name" value="RAS"/>
    <property type="match status" value="1"/>
</dbReference>